<accession>A0ABU1WF71</accession>
<evidence type="ECO:0000313" key="2">
    <source>
        <dbReference type="Proteomes" id="UP001251524"/>
    </source>
</evidence>
<comment type="caution">
    <text evidence="1">The sequence shown here is derived from an EMBL/GenBank/DDBJ whole genome shotgun (WGS) entry which is preliminary data.</text>
</comment>
<organism evidence="1 2">
    <name type="scientific">Lysobacter niastensis</name>
    <dbReference type="NCBI Taxonomy" id="380629"/>
    <lineage>
        <taxon>Bacteria</taxon>
        <taxon>Pseudomonadati</taxon>
        <taxon>Pseudomonadota</taxon>
        <taxon>Gammaproteobacteria</taxon>
        <taxon>Lysobacterales</taxon>
        <taxon>Lysobacteraceae</taxon>
        <taxon>Lysobacter</taxon>
    </lineage>
</organism>
<sequence length="235" mass="26233">MLIPVEPSIDEQVDAALAWLQRHATKATLEGMARYAIPSDHAFGVSMANIQQLARRLGRDQALAQALWETGWYEARTLAAYVGEPARLTSAQMDRWCRDFDNWAICDTLCFALFDRSPHAWKKVALWAGRRDEYAKRAGFALLASLALHDREAADAQFIEGLSLIEREAGDERNFVKKGVSWALRSIGRRRSPKLKAAALATAKRLAQSPDATARWIGKDALRDFAKAARKRPAA</sequence>
<dbReference type="PANTHER" id="PTHR41291:SF1">
    <property type="entry name" value="DNA ALKYLATION REPAIR PROTEIN"/>
    <property type="match status" value="1"/>
</dbReference>
<name>A0ABU1WF71_9GAMM</name>
<dbReference type="PANTHER" id="PTHR41291">
    <property type="entry name" value="DNA ALKYLATION REPAIR PROTEIN"/>
    <property type="match status" value="1"/>
</dbReference>
<dbReference type="InterPro" id="IPR016024">
    <property type="entry name" value="ARM-type_fold"/>
</dbReference>
<protein>
    <submittedName>
        <fullName evidence="1">3-methyladenine DNA glycosylase AlkD</fullName>
    </submittedName>
</protein>
<dbReference type="EMBL" id="JAVDVY010000003">
    <property type="protein sequence ID" value="MDR7136000.1"/>
    <property type="molecule type" value="Genomic_DNA"/>
</dbReference>
<dbReference type="RefSeq" id="WP_310064117.1">
    <property type="nucleotide sequence ID" value="NZ_JAVDVY010000003.1"/>
</dbReference>
<dbReference type="Proteomes" id="UP001251524">
    <property type="component" value="Unassembled WGS sequence"/>
</dbReference>
<dbReference type="SUPFAM" id="SSF48371">
    <property type="entry name" value="ARM repeat"/>
    <property type="match status" value="1"/>
</dbReference>
<dbReference type="Pfam" id="PF08713">
    <property type="entry name" value="DNA_alkylation"/>
    <property type="match status" value="1"/>
</dbReference>
<dbReference type="Gene3D" id="1.25.10.90">
    <property type="match status" value="1"/>
</dbReference>
<evidence type="ECO:0000313" key="1">
    <source>
        <dbReference type="EMBL" id="MDR7136000.1"/>
    </source>
</evidence>
<gene>
    <name evidence="1" type="ORF">J2X06_003218</name>
</gene>
<proteinExistence type="predicted"/>
<keyword evidence="2" id="KW-1185">Reference proteome</keyword>
<reference evidence="1 2" key="1">
    <citation type="submission" date="2023-07" db="EMBL/GenBank/DDBJ databases">
        <title>Sorghum-associated microbial communities from plants grown in Nebraska, USA.</title>
        <authorList>
            <person name="Schachtman D."/>
        </authorList>
    </citation>
    <scope>NUCLEOTIDE SEQUENCE [LARGE SCALE GENOMIC DNA]</scope>
    <source>
        <strain evidence="1 2">BE198</strain>
    </source>
</reference>
<dbReference type="InterPro" id="IPR014825">
    <property type="entry name" value="DNA_alkylation"/>
</dbReference>
<dbReference type="CDD" id="cd06561">
    <property type="entry name" value="AlkD_like"/>
    <property type="match status" value="1"/>
</dbReference>